<dbReference type="AlphaFoldDB" id="A0A4Y7ILL5"/>
<evidence type="ECO:0000313" key="9">
    <source>
        <dbReference type="Proteomes" id="UP000316621"/>
    </source>
</evidence>
<evidence type="ECO:0000256" key="1">
    <source>
        <dbReference type="ARBA" id="ARBA00004141"/>
    </source>
</evidence>
<dbReference type="EMBL" id="CM010716">
    <property type="protein sequence ID" value="RZC49783.1"/>
    <property type="molecule type" value="Genomic_DNA"/>
</dbReference>
<dbReference type="Pfam" id="PF05241">
    <property type="entry name" value="EBP"/>
    <property type="match status" value="1"/>
</dbReference>
<keyword evidence="9" id="KW-1185">Reference proteome</keyword>
<dbReference type="PROSITE" id="PS51751">
    <property type="entry name" value="EXPERA"/>
    <property type="match status" value="1"/>
</dbReference>
<evidence type="ECO:0000256" key="4">
    <source>
        <dbReference type="ARBA" id="ARBA00023136"/>
    </source>
</evidence>
<feature type="domain" description="EXPERA" evidence="7">
    <location>
        <begin position="40"/>
        <end position="173"/>
    </location>
</feature>
<keyword evidence="3 5" id="KW-1133">Transmembrane helix</keyword>
<keyword evidence="4 5" id="KW-0472">Membrane</keyword>
<keyword evidence="2 5" id="KW-0812">Transmembrane</keyword>
<protein>
    <recommendedName>
        <fullName evidence="7">EXPERA domain-containing protein</fullName>
    </recommendedName>
</protein>
<gene>
    <name evidence="8" type="ORF">C5167_018211</name>
</gene>
<organism evidence="8 9">
    <name type="scientific">Papaver somniferum</name>
    <name type="common">Opium poppy</name>
    <dbReference type="NCBI Taxonomy" id="3469"/>
    <lineage>
        <taxon>Eukaryota</taxon>
        <taxon>Viridiplantae</taxon>
        <taxon>Streptophyta</taxon>
        <taxon>Embryophyta</taxon>
        <taxon>Tracheophyta</taxon>
        <taxon>Spermatophyta</taxon>
        <taxon>Magnoliopsida</taxon>
        <taxon>Ranunculales</taxon>
        <taxon>Papaveraceae</taxon>
        <taxon>Papaveroideae</taxon>
        <taxon>Papaver</taxon>
    </lineage>
</organism>
<dbReference type="Gramene" id="RZC49783">
    <property type="protein sequence ID" value="RZC49783"/>
    <property type="gene ID" value="C5167_018211"/>
</dbReference>
<evidence type="ECO:0000256" key="6">
    <source>
        <dbReference type="SAM" id="Phobius"/>
    </source>
</evidence>
<dbReference type="GO" id="GO:0005783">
    <property type="term" value="C:endoplasmic reticulum"/>
    <property type="evidence" value="ECO:0007669"/>
    <property type="project" value="TreeGrafter"/>
</dbReference>
<evidence type="ECO:0000313" key="8">
    <source>
        <dbReference type="EMBL" id="RZC49783.1"/>
    </source>
</evidence>
<evidence type="ECO:0000259" key="7">
    <source>
        <dbReference type="PROSITE" id="PS51751"/>
    </source>
</evidence>
<dbReference type="InterPro" id="IPR051987">
    <property type="entry name" value="Sigma-2_receptor-like"/>
</dbReference>
<dbReference type="OMA" id="HRWFAAE"/>
<dbReference type="GO" id="GO:0016020">
    <property type="term" value="C:membrane"/>
    <property type="evidence" value="ECO:0007669"/>
    <property type="project" value="UniProtKB-SubCell"/>
</dbReference>
<feature type="transmembrane region" description="Helical" evidence="6">
    <location>
        <begin position="98"/>
        <end position="118"/>
    </location>
</feature>
<evidence type="ECO:0000256" key="5">
    <source>
        <dbReference type="PROSITE-ProRule" id="PRU01087"/>
    </source>
</evidence>
<feature type="transmembrane region" description="Helical" evidence="6">
    <location>
        <begin position="130"/>
        <end position="149"/>
    </location>
</feature>
<dbReference type="PANTHER" id="PTHR31204">
    <property type="entry name" value="SIGMA INTRACELLULAR RECEPTOR 2"/>
    <property type="match status" value="1"/>
</dbReference>
<dbReference type="PANTHER" id="PTHR31204:SF1">
    <property type="entry name" value="SIGMA INTRACELLULAR RECEPTOR 2"/>
    <property type="match status" value="1"/>
</dbReference>
<sequence>MSAAESAQPSVLNTPPSQRAVQQIQISEKKRKKMLLQKLINGFLFIYFLLLSLQIPLLNGQIILPTEFFPKFLVDLVSKYIQENNDYLMSEKPHFRVGLAWVELLLQWPLAIASVYGFLKKRSWVKKTCLAYGVSASTSLVAILSELIGSGKGSPKLVSVFYGPFMVFTILCILNGLDTTSLLSVNLTARPPMAARNKRV</sequence>
<accession>A0A4Y7ILL5</accession>
<proteinExistence type="predicted"/>
<reference evidence="8 9" key="1">
    <citation type="journal article" date="2018" name="Science">
        <title>The opium poppy genome and morphinan production.</title>
        <authorList>
            <person name="Guo L."/>
            <person name="Winzer T."/>
            <person name="Yang X."/>
            <person name="Li Y."/>
            <person name="Ning Z."/>
            <person name="He Z."/>
            <person name="Teodor R."/>
            <person name="Lu Y."/>
            <person name="Bowser T.A."/>
            <person name="Graham I.A."/>
            <person name="Ye K."/>
        </authorList>
    </citation>
    <scope>NUCLEOTIDE SEQUENCE [LARGE SCALE GENOMIC DNA]</scope>
    <source>
        <strain evidence="9">cv. HN1</strain>
        <tissue evidence="8">Leaves</tissue>
    </source>
</reference>
<dbReference type="InterPro" id="IPR033118">
    <property type="entry name" value="EXPERA"/>
</dbReference>
<dbReference type="Proteomes" id="UP000316621">
    <property type="component" value="Chromosome 2"/>
</dbReference>
<name>A0A4Y7ILL5_PAPSO</name>
<evidence type="ECO:0000256" key="3">
    <source>
        <dbReference type="ARBA" id="ARBA00022989"/>
    </source>
</evidence>
<evidence type="ECO:0000256" key="2">
    <source>
        <dbReference type="ARBA" id="ARBA00022692"/>
    </source>
</evidence>
<feature type="transmembrane region" description="Helical" evidence="6">
    <location>
        <begin position="161"/>
        <end position="189"/>
    </location>
</feature>
<feature type="transmembrane region" description="Helical" evidence="6">
    <location>
        <begin position="39"/>
        <end position="64"/>
    </location>
</feature>
<comment type="subcellular location">
    <subcellularLocation>
        <location evidence="1">Membrane</location>
        <topology evidence="1">Multi-pass membrane protein</topology>
    </subcellularLocation>
</comment>